<evidence type="ECO:0000313" key="1">
    <source>
        <dbReference type="EMBL" id="JAE37580.1"/>
    </source>
</evidence>
<proteinExistence type="predicted"/>
<organism evidence="1">
    <name type="scientific">Arundo donax</name>
    <name type="common">Giant reed</name>
    <name type="synonym">Donax arundinaceus</name>
    <dbReference type="NCBI Taxonomy" id="35708"/>
    <lineage>
        <taxon>Eukaryota</taxon>
        <taxon>Viridiplantae</taxon>
        <taxon>Streptophyta</taxon>
        <taxon>Embryophyta</taxon>
        <taxon>Tracheophyta</taxon>
        <taxon>Spermatophyta</taxon>
        <taxon>Magnoliopsida</taxon>
        <taxon>Liliopsida</taxon>
        <taxon>Poales</taxon>
        <taxon>Poaceae</taxon>
        <taxon>PACMAD clade</taxon>
        <taxon>Arundinoideae</taxon>
        <taxon>Arundineae</taxon>
        <taxon>Arundo</taxon>
    </lineage>
</organism>
<name>A0A0A9HKA1_ARUDO</name>
<sequence>MTDMSFICLSDRGNSKRLIQLLIEYEILKGGKGIQAHLSSKFSIRDRTFLIRVTLHLLGKQSHFASIKIFIYNSLYKMQTVCVCVCVEGVGRAVQRHKLHLPFGITIII</sequence>
<dbReference type="AlphaFoldDB" id="A0A0A9HKA1"/>
<accession>A0A0A9HKA1</accession>
<dbReference type="EMBL" id="GBRH01160316">
    <property type="protein sequence ID" value="JAE37580.1"/>
    <property type="molecule type" value="Transcribed_RNA"/>
</dbReference>
<reference evidence="1" key="1">
    <citation type="submission" date="2014-09" db="EMBL/GenBank/DDBJ databases">
        <authorList>
            <person name="Magalhaes I.L.F."/>
            <person name="Oliveira U."/>
            <person name="Santos F.R."/>
            <person name="Vidigal T.H.D.A."/>
            <person name="Brescovit A.D."/>
            <person name="Santos A.J."/>
        </authorList>
    </citation>
    <scope>NUCLEOTIDE SEQUENCE</scope>
    <source>
        <tissue evidence="1">Shoot tissue taken approximately 20 cm above the soil surface</tissue>
    </source>
</reference>
<reference evidence="1" key="2">
    <citation type="journal article" date="2015" name="Data Brief">
        <title>Shoot transcriptome of the giant reed, Arundo donax.</title>
        <authorList>
            <person name="Barrero R.A."/>
            <person name="Guerrero F.D."/>
            <person name="Moolhuijzen P."/>
            <person name="Goolsby J.A."/>
            <person name="Tidwell J."/>
            <person name="Bellgard S.E."/>
            <person name="Bellgard M.I."/>
        </authorList>
    </citation>
    <scope>NUCLEOTIDE SEQUENCE</scope>
    <source>
        <tissue evidence="1">Shoot tissue taken approximately 20 cm above the soil surface</tissue>
    </source>
</reference>
<protein>
    <submittedName>
        <fullName evidence="1">Uncharacterized protein</fullName>
    </submittedName>
</protein>